<comment type="caution">
    <text evidence="2">The sequence shown here is derived from an EMBL/GenBank/DDBJ whole genome shotgun (WGS) entry which is preliminary data.</text>
</comment>
<dbReference type="Pfam" id="PF11575">
    <property type="entry name" value="FhuF_C"/>
    <property type="match status" value="1"/>
</dbReference>
<dbReference type="InterPro" id="IPR024726">
    <property type="entry name" value="FhuF_C"/>
</dbReference>
<name>A0ABN2RB41_9MICO</name>
<keyword evidence="3" id="KW-1185">Reference proteome</keyword>
<dbReference type="Proteomes" id="UP001500013">
    <property type="component" value="Unassembled WGS sequence"/>
</dbReference>
<accession>A0ABN2RB41</accession>
<feature type="domain" description="Ferric siderophore reductase C-terminal" evidence="1">
    <location>
        <begin position="208"/>
        <end position="228"/>
    </location>
</feature>
<reference evidence="2 3" key="1">
    <citation type="journal article" date="2019" name="Int. J. Syst. Evol. Microbiol.">
        <title>The Global Catalogue of Microorganisms (GCM) 10K type strain sequencing project: providing services to taxonomists for standard genome sequencing and annotation.</title>
        <authorList>
            <consortium name="The Broad Institute Genomics Platform"/>
            <consortium name="The Broad Institute Genome Sequencing Center for Infectious Disease"/>
            <person name="Wu L."/>
            <person name="Ma J."/>
        </authorList>
    </citation>
    <scope>NUCLEOTIDE SEQUENCE [LARGE SCALE GENOMIC DNA]</scope>
    <source>
        <strain evidence="2 3">JCM 15628</strain>
    </source>
</reference>
<proteinExistence type="predicted"/>
<evidence type="ECO:0000313" key="3">
    <source>
        <dbReference type="Proteomes" id="UP001500013"/>
    </source>
</evidence>
<evidence type="ECO:0000259" key="1">
    <source>
        <dbReference type="Pfam" id="PF11575"/>
    </source>
</evidence>
<gene>
    <name evidence="2" type="ORF">GCM10009817_02620</name>
</gene>
<sequence length="247" mass="26550">MEQQAQTQSVRAVQVAQAVRHVVSVVDRALPFTTMTTETSAATVWFGDVVAHVRAGADPLEPWRDALRRQMRDRHDVPVRAHIPAAFVLQWACEVAATPMAYAAVLGPWVLVPSAAGLGFEPAPGLYPARIVVDPDRASLEEDADRTRRLERGRTAYRALVSEVVAAYAPGVKMSSRQRWGVVEDVWATAVRLACGAAGESVGPEPTRVSCCFIYALPGMRECAACPRHGRTVRSAGSNAGSDPPGP</sequence>
<protein>
    <recommendedName>
        <fullName evidence="1">Ferric siderophore reductase C-terminal domain-containing protein</fullName>
    </recommendedName>
</protein>
<organism evidence="2 3">
    <name type="scientific">Terrabacter lapilli</name>
    <dbReference type="NCBI Taxonomy" id="436231"/>
    <lineage>
        <taxon>Bacteria</taxon>
        <taxon>Bacillati</taxon>
        <taxon>Actinomycetota</taxon>
        <taxon>Actinomycetes</taxon>
        <taxon>Micrococcales</taxon>
        <taxon>Intrasporangiaceae</taxon>
        <taxon>Terrabacter</taxon>
    </lineage>
</organism>
<dbReference type="RefSeq" id="WP_344057627.1">
    <property type="nucleotide sequence ID" value="NZ_BAAAPU010000001.1"/>
</dbReference>
<evidence type="ECO:0000313" key="2">
    <source>
        <dbReference type="EMBL" id="GAA1966289.1"/>
    </source>
</evidence>
<dbReference type="EMBL" id="BAAAPU010000001">
    <property type="protein sequence ID" value="GAA1966289.1"/>
    <property type="molecule type" value="Genomic_DNA"/>
</dbReference>